<name>A0A9W8WYH6_9PLEO</name>
<dbReference type="EMBL" id="JAPEUV010000058">
    <property type="protein sequence ID" value="KAJ4335703.1"/>
    <property type="molecule type" value="Genomic_DNA"/>
</dbReference>
<feature type="region of interest" description="Disordered" evidence="1">
    <location>
        <begin position="1"/>
        <end position="197"/>
    </location>
</feature>
<organism evidence="2 3">
    <name type="scientific">Didymella glomerata</name>
    <dbReference type="NCBI Taxonomy" id="749621"/>
    <lineage>
        <taxon>Eukaryota</taxon>
        <taxon>Fungi</taxon>
        <taxon>Dikarya</taxon>
        <taxon>Ascomycota</taxon>
        <taxon>Pezizomycotina</taxon>
        <taxon>Dothideomycetes</taxon>
        <taxon>Pleosporomycetidae</taxon>
        <taxon>Pleosporales</taxon>
        <taxon>Pleosporineae</taxon>
        <taxon>Didymellaceae</taxon>
        <taxon>Didymella</taxon>
    </lineage>
</organism>
<dbReference type="OrthoDB" id="3796952at2759"/>
<dbReference type="AlphaFoldDB" id="A0A9W8WYH6"/>
<protein>
    <submittedName>
        <fullName evidence="2">Uncharacterized protein</fullName>
    </submittedName>
</protein>
<sequence>MPKKRKETKQKEAANQKKRQKEAAERDKADFEAWKKDEKAEYEAWKKEKQRLGNKSEAIGPGAVDSKAGPPETRDATSVAGDEVSKPAEVAANSSVAEAATDVTSGAQNSQPASALSEADLVSKTAEFKVDDGDDDEAEHTLDEGPDNRSRASSRAVSRGRRLPPHMYRNAPRSYYGEEPPQETGSRARSPVDDKPKPWNAVCVLGLRGYSQDPEVSIKLVKPKNVEEGAILDVGGETAAGATM</sequence>
<keyword evidence="3" id="KW-1185">Reference proteome</keyword>
<accession>A0A9W8WYH6</accession>
<evidence type="ECO:0000256" key="1">
    <source>
        <dbReference type="SAM" id="MobiDB-lite"/>
    </source>
</evidence>
<gene>
    <name evidence="2" type="ORF">N0V87_005961</name>
</gene>
<feature type="compositionally biased region" description="Polar residues" evidence="1">
    <location>
        <begin position="102"/>
        <end position="114"/>
    </location>
</feature>
<proteinExistence type="predicted"/>
<comment type="caution">
    <text evidence="2">The sequence shown here is derived from an EMBL/GenBank/DDBJ whole genome shotgun (WGS) entry which is preliminary data.</text>
</comment>
<feature type="compositionally biased region" description="Low complexity" evidence="1">
    <location>
        <begin position="88"/>
        <end position="100"/>
    </location>
</feature>
<feature type="compositionally biased region" description="Basic and acidic residues" evidence="1">
    <location>
        <begin position="9"/>
        <end position="51"/>
    </location>
</feature>
<evidence type="ECO:0000313" key="3">
    <source>
        <dbReference type="Proteomes" id="UP001140562"/>
    </source>
</evidence>
<dbReference type="Proteomes" id="UP001140562">
    <property type="component" value="Unassembled WGS sequence"/>
</dbReference>
<evidence type="ECO:0000313" key="2">
    <source>
        <dbReference type="EMBL" id="KAJ4335703.1"/>
    </source>
</evidence>
<reference evidence="2" key="1">
    <citation type="submission" date="2022-10" db="EMBL/GenBank/DDBJ databases">
        <title>Tapping the CABI collections for fungal endophytes: first genome assemblies for Collariella, Neodidymelliopsis, Ascochyta clinopodiicola, Didymella pomorum, Didymosphaeria variabile, Neocosmospora piperis and Neocucurbitaria cava.</title>
        <authorList>
            <person name="Hill R."/>
        </authorList>
    </citation>
    <scope>NUCLEOTIDE SEQUENCE</scope>
    <source>
        <strain evidence="2">IMI 360193</strain>
    </source>
</reference>
<feature type="compositionally biased region" description="Basic and acidic residues" evidence="1">
    <location>
        <begin position="139"/>
        <end position="150"/>
    </location>
</feature>